<dbReference type="AlphaFoldDB" id="A0A8B8DHC6"/>
<name>A0A8B8DHC6_CRAVI</name>
<feature type="domain" description="Fibronectin type-III" evidence="1">
    <location>
        <begin position="3"/>
        <end position="97"/>
    </location>
</feature>
<dbReference type="OrthoDB" id="6418794at2759"/>
<evidence type="ECO:0000259" key="1">
    <source>
        <dbReference type="PROSITE" id="PS50853"/>
    </source>
</evidence>
<dbReference type="RefSeq" id="XP_022327547.1">
    <property type="nucleotide sequence ID" value="XM_022471839.1"/>
</dbReference>
<organism evidence="2 3">
    <name type="scientific">Crassostrea virginica</name>
    <name type="common">Eastern oyster</name>
    <dbReference type="NCBI Taxonomy" id="6565"/>
    <lineage>
        <taxon>Eukaryota</taxon>
        <taxon>Metazoa</taxon>
        <taxon>Spiralia</taxon>
        <taxon>Lophotrochozoa</taxon>
        <taxon>Mollusca</taxon>
        <taxon>Bivalvia</taxon>
        <taxon>Autobranchia</taxon>
        <taxon>Pteriomorphia</taxon>
        <taxon>Ostreida</taxon>
        <taxon>Ostreoidea</taxon>
        <taxon>Ostreidae</taxon>
        <taxon>Crassostrea</taxon>
    </lineage>
</organism>
<dbReference type="Gene3D" id="2.60.40.10">
    <property type="entry name" value="Immunoglobulins"/>
    <property type="match status" value="3"/>
</dbReference>
<dbReference type="PROSITE" id="PS50853">
    <property type="entry name" value="FN3"/>
    <property type="match status" value="3"/>
</dbReference>
<sequence>MFVPKITKICMTDNSDGLFIKWTVPPQPSAIQGYILAFRRSDLDLNFSSVTLIGANVSSHAIALSRASQRYDLKISAFTSQQFGDFSDLITWCSSEFQYPRRQNLLPIPIITKILSARGGHSINVYWRIPLDVSSLIVENFLVLYKRCGLDTEFKEKLVPGSEVTNHVILGLSECTLYEVRVAACTSTLRGGFSAPAMLRTGVTKPDSIKLKTSRGPDYKPNITNLCETVSDKRKLHIAWKIPDHVTYPPVNGYVIALRKTSSYETPYTKYYVRDPQKDSHVIHDIHEQYPYEVKMAAFNAFGEGKFTRTLVIDKSRTKMEVRIPQLLPKKVRELFPRHFQENVT</sequence>
<feature type="domain" description="Fibronectin type-III" evidence="1">
    <location>
        <begin position="106"/>
        <end position="207"/>
    </location>
</feature>
<evidence type="ECO:0000313" key="3">
    <source>
        <dbReference type="RefSeq" id="XP_022327547.1"/>
    </source>
</evidence>
<feature type="domain" description="Fibronectin type-III" evidence="1">
    <location>
        <begin position="222"/>
        <end position="321"/>
    </location>
</feature>
<dbReference type="InterPro" id="IPR003961">
    <property type="entry name" value="FN3_dom"/>
</dbReference>
<proteinExistence type="predicted"/>
<dbReference type="KEGG" id="cvn:111126906"/>
<dbReference type="SUPFAM" id="SSF49265">
    <property type="entry name" value="Fibronectin type III"/>
    <property type="match status" value="2"/>
</dbReference>
<accession>A0A8B8DHC6</accession>
<dbReference type="Proteomes" id="UP000694844">
    <property type="component" value="Chromosome 3"/>
</dbReference>
<evidence type="ECO:0000313" key="2">
    <source>
        <dbReference type="Proteomes" id="UP000694844"/>
    </source>
</evidence>
<dbReference type="InterPro" id="IPR036116">
    <property type="entry name" value="FN3_sf"/>
</dbReference>
<dbReference type="GeneID" id="111126906"/>
<dbReference type="CDD" id="cd00063">
    <property type="entry name" value="FN3"/>
    <property type="match status" value="2"/>
</dbReference>
<gene>
    <name evidence="3" type="primary">LOC111126906</name>
</gene>
<protein>
    <submittedName>
        <fullName evidence="3">Uncharacterized protein LOC111126906</fullName>
    </submittedName>
</protein>
<dbReference type="SMART" id="SM00060">
    <property type="entry name" value="FN3"/>
    <property type="match status" value="3"/>
</dbReference>
<reference evidence="3" key="1">
    <citation type="submission" date="2025-08" db="UniProtKB">
        <authorList>
            <consortium name="RefSeq"/>
        </authorList>
    </citation>
    <scope>IDENTIFICATION</scope>
    <source>
        <tissue evidence="3">Whole sample</tissue>
    </source>
</reference>
<keyword evidence="2" id="KW-1185">Reference proteome</keyword>
<dbReference type="InterPro" id="IPR013783">
    <property type="entry name" value="Ig-like_fold"/>
</dbReference>